<protein>
    <submittedName>
        <fullName evidence="1">Uncharacterized protein</fullName>
    </submittedName>
</protein>
<dbReference type="InterPro" id="IPR011989">
    <property type="entry name" value="ARM-like"/>
</dbReference>
<sequence length="419" mass="48782">MIRGEKVIRIDTFNVEILFELKFFNTYYMYLTRLLSSKTNESIVLSLAILALVFSQMNEYQLLEASKLGYCKVLFSFLNEYKHIKLVTLNTSISLAFVFGKTLHLNSIIEMDQIQALFEQYRLAKKFNDKDCLCIILWCINRIFDTSLNDHFKYLIKEFYSSHFLDICNFITGNAEKTLLMSSLYTMNNVLQIANSEEIKRFFIESEMVERIVHFINDANNLISVKSMEIITDLLTKLNGEFDISEVLIKNNFHLALQNFLYSCEERLRERSLLALNYLVASKNVKQCISEHFFNSLSECLIFGDFKTQEELARILSVITFNCNIEEMKLCVKSTVLPTLIDVSKNASVDFVFFTYKTIENVLKLAKEDTLIWSSNFSLWAQIEDIISQNESENKMIKDLSFAILDKMELISKSFAMDL</sequence>
<accession>A0A443QTL9</accession>
<evidence type="ECO:0000313" key="2">
    <source>
        <dbReference type="Proteomes" id="UP000285301"/>
    </source>
</evidence>
<organism evidence="1 2">
    <name type="scientific">Dinothrombium tinctorium</name>
    <dbReference type="NCBI Taxonomy" id="1965070"/>
    <lineage>
        <taxon>Eukaryota</taxon>
        <taxon>Metazoa</taxon>
        <taxon>Ecdysozoa</taxon>
        <taxon>Arthropoda</taxon>
        <taxon>Chelicerata</taxon>
        <taxon>Arachnida</taxon>
        <taxon>Acari</taxon>
        <taxon>Acariformes</taxon>
        <taxon>Trombidiformes</taxon>
        <taxon>Prostigmata</taxon>
        <taxon>Anystina</taxon>
        <taxon>Parasitengona</taxon>
        <taxon>Trombidioidea</taxon>
        <taxon>Trombidiidae</taxon>
        <taxon>Dinothrombium</taxon>
    </lineage>
</organism>
<dbReference type="Proteomes" id="UP000285301">
    <property type="component" value="Unassembled WGS sequence"/>
</dbReference>
<dbReference type="AlphaFoldDB" id="A0A443QTL9"/>
<dbReference type="Gene3D" id="1.25.10.10">
    <property type="entry name" value="Leucine-rich Repeat Variant"/>
    <property type="match status" value="2"/>
</dbReference>
<gene>
    <name evidence="1" type="ORF">B4U79_16221</name>
</gene>
<comment type="caution">
    <text evidence="1">The sequence shown here is derived from an EMBL/GenBank/DDBJ whole genome shotgun (WGS) entry which is preliminary data.</text>
</comment>
<evidence type="ECO:0000313" key="1">
    <source>
        <dbReference type="EMBL" id="RWS06363.1"/>
    </source>
</evidence>
<reference evidence="1 2" key="1">
    <citation type="journal article" date="2018" name="Gigascience">
        <title>Genomes of trombidid mites reveal novel predicted allergens and laterally-transferred genes associated with secondary metabolism.</title>
        <authorList>
            <person name="Dong X."/>
            <person name="Chaisiri K."/>
            <person name="Xia D."/>
            <person name="Armstrong S.D."/>
            <person name="Fang Y."/>
            <person name="Donnelly M.J."/>
            <person name="Kadowaki T."/>
            <person name="McGarry J.W."/>
            <person name="Darby A.C."/>
            <person name="Makepeace B.L."/>
        </authorList>
    </citation>
    <scope>NUCLEOTIDE SEQUENCE [LARGE SCALE GENOMIC DNA]</scope>
    <source>
        <strain evidence="1">UoL-WK</strain>
    </source>
</reference>
<proteinExistence type="predicted"/>
<dbReference type="SUPFAM" id="SSF48371">
    <property type="entry name" value="ARM repeat"/>
    <property type="match status" value="1"/>
</dbReference>
<dbReference type="InterPro" id="IPR016024">
    <property type="entry name" value="ARM-type_fold"/>
</dbReference>
<dbReference type="EMBL" id="NCKU01004158">
    <property type="protein sequence ID" value="RWS06363.1"/>
    <property type="molecule type" value="Genomic_DNA"/>
</dbReference>
<keyword evidence="2" id="KW-1185">Reference proteome</keyword>
<name>A0A443QTL9_9ACAR</name>